<keyword evidence="2" id="KW-1185">Reference proteome</keyword>
<accession>A0A4Y2H2C5</accession>
<comment type="caution">
    <text evidence="1">The sequence shown here is derived from an EMBL/GenBank/DDBJ whole genome shotgun (WGS) entry which is preliminary data.</text>
</comment>
<reference evidence="1 2" key="1">
    <citation type="journal article" date="2019" name="Sci. Rep.">
        <title>Orb-weaving spider Araneus ventricosus genome elucidates the spidroin gene catalogue.</title>
        <authorList>
            <person name="Kono N."/>
            <person name="Nakamura H."/>
            <person name="Ohtoshi R."/>
            <person name="Moran D.A.P."/>
            <person name="Shinohara A."/>
            <person name="Yoshida Y."/>
            <person name="Fujiwara M."/>
            <person name="Mori M."/>
            <person name="Tomita M."/>
            <person name="Arakawa K."/>
        </authorList>
    </citation>
    <scope>NUCLEOTIDE SEQUENCE [LARGE SCALE GENOMIC DNA]</scope>
</reference>
<evidence type="ECO:0000313" key="2">
    <source>
        <dbReference type="Proteomes" id="UP000499080"/>
    </source>
</evidence>
<gene>
    <name evidence="1" type="ORF">AVEN_205085_1</name>
</gene>
<name>A0A4Y2H2C5_ARAVE</name>
<proteinExistence type="predicted"/>
<dbReference type="AlphaFoldDB" id="A0A4Y2H2C5"/>
<sequence length="117" mass="12616">MASGTGAWGGVLSVYELVMASGTEAWGSVLSVYEPVMASGTGALGSVLSVYERDKSNSQRGRGMREISRKAHTLFRQDGYHHLLYYHGGSYFTKVGWLMLFAFSLSLSDGNGKGTPI</sequence>
<evidence type="ECO:0000313" key="1">
    <source>
        <dbReference type="EMBL" id="GBM59255.1"/>
    </source>
</evidence>
<dbReference type="Proteomes" id="UP000499080">
    <property type="component" value="Unassembled WGS sequence"/>
</dbReference>
<protein>
    <submittedName>
        <fullName evidence="1">Uncharacterized protein</fullName>
    </submittedName>
</protein>
<dbReference type="EMBL" id="BGPR01001673">
    <property type="protein sequence ID" value="GBM59255.1"/>
    <property type="molecule type" value="Genomic_DNA"/>
</dbReference>
<organism evidence="1 2">
    <name type="scientific">Araneus ventricosus</name>
    <name type="common">Orbweaver spider</name>
    <name type="synonym">Epeira ventricosa</name>
    <dbReference type="NCBI Taxonomy" id="182803"/>
    <lineage>
        <taxon>Eukaryota</taxon>
        <taxon>Metazoa</taxon>
        <taxon>Ecdysozoa</taxon>
        <taxon>Arthropoda</taxon>
        <taxon>Chelicerata</taxon>
        <taxon>Arachnida</taxon>
        <taxon>Araneae</taxon>
        <taxon>Araneomorphae</taxon>
        <taxon>Entelegynae</taxon>
        <taxon>Araneoidea</taxon>
        <taxon>Araneidae</taxon>
        <taxon>Araneus</taxon>
    </lineage>
</organism>